<feature type="compositionally biased region" description="Basic and acidic residues" evidence="1">
    <location>
        <begin position="34"/>
        <end position="43"/>
    </location>
</feature>
<evidence type="ECO:0000313" key="2">
    <source>
        <dbReference type="EMBL" id="KAK7542393.1"/>
    </source>
</evidence>
<dbReference type="RefSeq" id="XP_066658686.1">
    <property type="nucleotide sequence ID" value="XM_066803905.1"/>
</dbReference>
<organism evidence="2 3">
    <name type="scientific">Phyllosticta citribraziliensis</name>
    <dbReference type="NCBI Taxonomy" id="989973"/>
    <lineage>
        <taxon>Eukaryota</taxon>
        <taxon>Fungi</taxon>
        <taxon>Dikarya</taxon>
        <taxon>Ascomycota</taxon>
        <taxon>Pezizomycotina</taxon>
        <taxon>Dothideomycetes</taxon>
        <taxon>Dothideomycetes incertae sedis</taxon>
        <taxon>Botryosphaeriales</taxon>
        <taxon>Phyllostictaceae</taxon>
        <taxon>Phyllosticta</taxon>
    </lineage>
</organism>
<feature type="compositionally biased region" description="Basic residues" evidence="1">
    <location>
        <begin position="51"/>
        <end position="64"/>
    </location>
</feature>
<gene>
    <name evidence="2" type="ORF">J3D65DRAFT_690425</name>
</gene>
<comment type="caution">
    <text evidence="2">The sequence shown here is derived from an EMBL/GenBank/DDBJ whole genome shotgun (WGS) entry which is preliminary data.</text>
</comment>
<dbReference type="EMBL" id="JBBPEH010000002">
    <property type="protein sequence ID" value="KAK7542393.1"/>
    <property type="molecule type" value="Genomic_DNA"/>
</dbReference>
<feature type="region of interest" description="Disordered" evidence="1">
    <location>
        <begin position="1"/>
        <end position="68"/>
    </location>
</feature>
<name>A0ABR1M477_9PEZI</name>
<dbReference type="GeneID" id="92036811"/>
<evidence type="ECO:0000313" key="3">
    <source>
        <dbReference type="Proteomes" id="UP001360953"/>
    </source>
</evidence>
<sequence length="230" mass="25041">MAPDPRPSAFGRSILRNQDCPRAHPHAMQASHASKRDAHKLQERTIGIGRGNRHKHRPRTHSLYRRPFDGSGRGRPGVLWPCCSTSASSSLAPTIQFGETRAPICPHAIPWLQTCFAPIPPSLPTRHGLLYPFATYAAPTFRARTAVVGSDSPRDGLGQTFSTYGGTIANQECPLACARHAVPLHSPSVSRDDLFTKDQDMVDRHASISHLPVFASLRGGPESTQVSLSM</sequence>
<keyword evidence="3" id="KW-1185">Reference proteome</keyword>
<reference evidence="2 3" key="1">
    <citation type="submission" date="2024-04" db="EMBL/GenBank/DDBJ databases">
        <title>Phyllosticta paracitricarpa is synonymous to the EU quarantine fungus P. citricarpa based on phylogenomic analyses.</title>
        <authorList>
            <consortium name="Lawrence Berkeley National Laboratory"/>
            <person name="Van ingen-buijs V.A."/>
            <person name="Van westerhoven A.C."/>
            <person name="Haridas S."/>
            <person name="Skiadas P."/>
            <person name="Martin F."/>
            <person name="Groenewald J.Z."/>
            <person name="Crous P.W."/>
            <person name="Seidl M.F."/>
        </authorList>
    </citation>
    <scope>NUCLEOTIDE SEQUENCE [LARGE SCALE GENOMIC DNA]</scope>
    <source>
        <strain evidence="2 3">CPC 17464</strain>
    </source>
</reference>
<protein>
    <submittedName>
        <fullName evidence="2">Uncharacterized protein</fullName>
    </submittedName>
</protein>
<evidence type="ECO:0000256" key="1">
    <source>
        <dbReference type="SAM" id="MobiDB-lite"/>
    </source>
</evidence>
<dbReference type="Proteomes" id="UP001360953">
    <property type="component" value="Unassembled WGS sequence"/>
</dbReference>
<proteinExistence type="predicted"/>
<accession>A0ABR1M477</accession>